<dbReference type="AlphaFoldDB" id="A0A2U1MEE9"/>
<keyword evidence="3" id="KW-1185">Reference proteome</keyword>
<comment type="caution">
    <text evidence="2">The sequence shown here is derived from an EMBL/GenBank/DDBJ whole genome shotgun (WGS) entry which is preliminary data.</text>
</comment>
<evidence type="ECO:0000313" key="3">
    <source>
        <dbReference type="Proteomes" id="UP000245207"/>
    </source>
</evidence>
<feature type="compositionally biased region" description="Acidic residues" evidence="1">
    <location>
        <begin position="38"/>
        <end position="68"/>
    </location>
</feature>
<feature type="compositionally biased region" description="Polar residues" evidence="1">
    <location>
        <begin position="7"/>
        <end position="22"/>
    </location>
</feature>
<gene>
    <name evidence="2" type="ORF">CTI12_AA389670</name>
</gene>
<feature type="compositionally biased region" description="Basic and acidic residues" evidence="1">
    <location>
        <begin position="116"/>
        <end position="128"/>
    </location>
</feature>
<proteinExistence type="predicted"/>
<dbReference type="Proteomes" id="UP000245207">
    <property type="component" value="Unassembled WGS sequence"/>
</dbReference>
<name>A0A2U1MEE9_ARTAN</name>
<protein>
    <submittedName>
        <fullName evidence="2">Uncharacterized protein</fullName>
    </submittedName>
</protein>
<evidence type="ECO:0000313" key="2">
    <source>
        <dbReference type="EMBL" id="PWA59635.1"/>
    </source>
</evidence>
<feature type="region of interest" description="Disordered" evidence="1">
    <location>
        <begin position="1"/>
        <end position="128"/>
    </location>
</feature>
<reference evidence="2 3" key="1">
    <citation type="journal article" date="2018" name="Mol. Plant">
        <title>The genome of Artemisia annua provides insight into the evolution of Asteraceae family and artemisinin biosynthesis.</title>
        <authorList>
            <person name="Shen Q."/>
            <person name="Zhang L."/>
            <person name="Liao Z."/>
            <person name="Wang S."/>
            <person name="Yan T."/>
            <person name="Shi P."/>
            <person name="Liu M."/>
            <person name="Fu X."/>
            <person name="Pan Q."/>
            <person name="Wang Y."/>
            <person name="Lv Z."/>
            <person name="Lu X."/>
            <person name="Zhang F."/>
            <person name="Jiang W."/>
            <person name="Ma Y."/>
            <person name="Chen M."/>
            <person name="Hao X."/>
            <person name="Li L."/>
            <person name="Tang Y."/>
            <person name="Lv G."/>
            <person name="Zhou Y."/>
            <person name="Sun X."/>
            <person name="Brodelius P.E."/>
            <person name="Rose J.K.C."/>
            <person name="Tang K."/>
        </authorList>
    </citation>
    <scope>NUCLEOTIDE SEQUENCE [LARGE SCALE GENOMIC DNA]</scope>
    <source>
        <strain evidence="3">cv. Huhao1</strain>
        <tissue evidence="2">Leaf</tissue>
    </source>
</reference>
<evidence type="ECO:0000256" key="1">
    <source>
        <dbReference type="SAM" id="MobiDB-lite"/>
    </source>
</evidence>
<organism evidence="2 3">
    <name type="scientific">Artemisia annua</name>
    <name type="common">Sweet wormwood</name>
    <dbReference type="NCBI Taxonomy" id="35608"/>
    <lineage>
        <taxon>Eukaryota</taxon>
        <taxon>Viridiplantae</taxon>
        <taxon>Streptophyta</taxon>
        <taxon>Embryophyta</taxon>
        <taxon>Tracheophyta</taxon>
        <taxon>Spermatophyta</taxon>
        <taxon>Magnoliopsida</taxon>
        <taxon>eudicotyledons</taxon>
        <taxon>Gunneridae</taxon>
        <taxon>Pentapetalae</taxon>
        <taxon>asterids</taxon>
        <taxon>campanulids</taxon>
        <taxon>Asterales</taxon>
        <taxon>Asteraceae</taxon>
        <taxon>Asteroideae</taxon>
        <taxon>Anthemideae</taxon>
        <taxon>Artemisiinae</taxon>
        <taxon>Artemisia</taxon>
    </lineage>
</organism>
<accession>A0A2U1MEE9</accession>
<sequence length="128" mass="14224">MGESSARPKQTDPNDNPTVSEPNKTDGVVSYHSKQSDGSEESSDSDDSEDSEFDMEGENDIDDVEVDMEDFRKHTNANAEWVGCNEAQDEPVEQNEPCLAEEEEDLEDFGNASDSDDPKCNRKRALES</sequence>
<dbReference type="EMBL" id="PKPP01005571">
    <property type="protein sequence ID" value="PWA59635.1"/>
    <property type="molecule type" value="Genomic_DNA"/>
</dbReference>
<feature type="compositionally biased region" description="Acidic residues" evidence="1">
    <location>
        <begin position="87"/>
        <end position="108"/>
    </location>
</feature>